<dbReference type="InterPro" id="IPR035897">
    <property type="entry name" value="Toll_tir_struct_dom_sf"/>
</dbReference>
<comment type="caution">
    <text evidence="2">The sequence shown here is derived from an EMBL/GenBank/DDBJ whole genome shotgun (WGS) entry which is preliminary data.</text>
</comment>
<protein>
    <recommendedName>
        <fullName evidence="4">TIR domain-containing protein</fullName>
    </recommendedName>
</protein>
<feature type="compositionally biased region" description="Polar residues" evidence="1">
    <location>
        <begin position="296"/>
        <end position="319"/>
    </location>
</feature>
<dbReference type="AlphaFoldDB" id="A0AAW0TB62"/>
<gene>
    <name evidence="2" type="ORF">O3P69_014346</name>
</gene>
<evidence type="ECO:0000313" key="2">
    <source>
        <dbReference type="EMBL" id="KAK8384704.1"/>
    </source>
</evidence>
<sequence>MADEAITWQQVNQHLGLVLPDGPNQAAWRSFVIELFRQVQSMEEQNRRNYRPNVWDFCVLHSSHPSDIATARNFKRLLTTSLGLFGRTLGDVNFGERTLEAAEAMVDGSTKVFVLATRHMSRVDVPKLVYQEVLMEELLQERWRERMVPLVVQGNFRLPFGLRNIRPIPLLDDPSTAEMVSSFISVDTQMEVRAKRRRSEEIFNNQLRRQRARRLAEIRETVTELRQRFGDDFDPTTQLDQMTEALRNITVADVPGVDQQVNLSNCNNVNVGPSIHFIVRCDDSTTPPHPSSPSTNRHGASTSAYAPSTTDLTTDFNDSYSGAVTESTYAASVTL</sequence>
<reference evidence="2 3" key="1">
    <citation type="submission" date="2023-03" db="EMBL/GenBank/DDBJ databases">
        <title>High-quality genome of Scylla paramamosain provides insights in environmental adaptation.</title>
        <authorList>
            <person name="Zhang L."/>
        </authorList>
    </citation>
    <scope>NUCLEOTIDE SEQUENCE [LARGE SCALE GENOMIC DNA]</scope>
    <source>
        <strain evidence="2">LZ_2023a</strain>
        <tissue evidence="2">Muscle</tissue>
    </source>
</reference>
<organism evidence="2 3">
    <name type="scientific">Scylla paramamosain</name>
    <name type="common">Mud crab</name>
    <dbReference type="NCBI Taxonomy" id="85552"/>
    <lineage>
        <taxon>Eukaryota</taxon>
        <taxon>Metazoa</taxon>
        <taxon>Ecdysozoa</taxon>
        <taxon>Arthropoda</taxon>
        <taxon>Crustacea</taxon>
        <taxon>Multicrustacea</taxon>
        <taxon>Malacostraca</taxon>
        <taxon>Eumalacostraca</taxon>
        <taxon>Eucarida</taxon>
        <taxon>Decapoda</taxon>
        <taxon>Pleocyemata</taxon>
        <taxon>Brachyura</taxon>
        <taxon>Eubrachyura</taxon>
        <taxon>Portunoidea</taxon>
        <taxon>Portunidae</taxon>
        <taxon>Portuninae</taxon>
        <taxon>Scylla</taxon>
    </lineage>
</organism>
<evidence type="ECO:0000313" key="3">
    <source>
        <dbReference type="Proteomes" id="UP001487740"/>
    </source>
</evidence>
<dbReference type="Gene3D" id="3.40.50.10140">
    <property type="entry name" value="Toll/interleukin-1 receptor homology (TIR) domain"/>
    <property type="match status" value="1"/>
</dbReference>
<accession>A0AAW0TB62</accession>
<feature type="region of interest" description="Disordered" evidence="1">
    <location>
        <begin position="282"/>
        <end position="319"/>
    </location>
</feature>
<name>A0AAW0TB62_SCYPA</name>
<proteinExistence type="predicted"/>
<evidence type="ECO:0008006" key="4">
    <source>
        <dbReference type="Google" id="ProtNLM"/>
    </source>
</evidence>
<keyword evidence="3" id="KW-1185">Reference proteome</keyword>
<evidence type="ECO:0000256" key="1">
    <source>
        <dbReference type="SAM" id="MobiDB-lite"/>
    </source>
</evidence>
<dbReference type="Proteomes" id="UP001487740">
    <property type="component" value="Unassembled WGS sequence"/>
</dbReference>
<dbReference type="EMBL" id="JARAKH010000034">
    <property type="protein sequence ID" value="KAK8384704.1"/>
    <property type="molecule type" value="Genomic_DNA"/>
</dbReference>